<dbReference type="Proteomes" id="UP001501757">
    <property type="component" value="Unassembled WGS sequence"/>
</dbReference>
<dbReference type="EMBL" id="BAAAEI010000010">
    <property type="protein sequence ID" value="GAA0354954.1"/>
    <property type="molecule type" value="Genomic_DNA"/>
</dbReference>
<dbReference type="InterPro" id="IPR035986">
    <property type="entry name" value="PKD_dom_sf"/>
</dbReference>
<organism evidence="1 2">
    <name type="scientific">Bowmanella denitrificans</name>
    <dbReference type="NCBI Taxonomy" id="366582"/>
    <lineage>
        <taxon>Bacteria</taxon>
        <taxon>Pseudomonadati</taxon>
        <taxon>Pseudomonadota</taxon>
        <taxon>Gammaproteobacteria</taxon>
        <taxon>Alteromonadales</taxon>
        <taxon>Alteromonadaceae</taxon>
        <taxon>Bowmanella</taxon>
    </lineage>
</organism>
<reference evidence="2" key="1">
    <citation type="journal article" date="2019" name="Int. J. Syst. Evol. Microbiol.">
        <title>The Global Catalogue of Microorganisms (GCM) 10K type strain sequencing project: providing services to taxonomists for standard genome sequencing and annotation.</title>
        <authorList>
            <consortium name="The Broad Institute Genomics Platform"/>
            <consortium name="The Broad Institute Genome Sequencing Center for Infectious Disease"/>
            <person name="Wu L."/>
            <person name="Ma J."/>
        </authorList>
    </citation>
    <scope>NUCLEOTIDE SEQUENCE [LARGE SCALE GENOMIC DNA]</scope>
    <source>
        <strain evidence="2">JCM 13378</strain>
    </source>
</reference>
<proteinExistence type="predicted"/>
<keyword evidence="2" id="KW-1185">Reference proteome</keyword>
<accession>A0ABP3GU60</accession>
<dbReference type="Gene3D" id="2.60.40.3010">
    <property type="match status" value="1"/>
</dbReference>
<comment type="caution">
    <text evidence="1">The sequence shown here is derived from an EMBL/GenBank/DDBJ whole genome shotgun (WGS) entry which is preliminary data.</text>
</comment>
<protein>
    <recommendedName>
        <fullName evidence="3">PKD/Chitinase domain-containing protein</fullName>
    </recommendedName>
</protein>
<evidence type="ECO:0008006" key="3">
    <source>
        <dbReference type="Google" id="ProtNLM"/>
    </source>
</evidence>
<gene>
    <name evidence="1" type="ORF">GCM10009092_19010</name>
</gene>
<evidence type="ECO:0000313" key="1">
    <source>
        <dbReference type="EMBL" id="GAA0354954.1"/>
    </source>
</evidence>
<dbReference type="RefSeq" id="WP_343844480.1">
    <property type="nucleotide sequence ID" value="NZ_BAAAEI010000010.1"/>
</dbReference>
<sequence length="502" mass="52938">MKLQHLTYIAMACSLSACWGGDDPKTATPNQAPAVDAGADLSVNERSTVTINATASDSDGSVSAYAWSQSSGEAVTLNGDNSAQLSFMAPSVDMDTSLTFSVTVTDDDGATATDSVVVNVSNTESKGVLLDSPVINISYQTETLSGVTDENGQYEYIPGETVTFHVGDLIFPSANASAILTPLDLANTSDTSDPEVINIIRLLQSLDQDGATENGITITQTAKDNARQVDFTLSVAEFASSPSVLSVVSNGGQDNVINELIDSQTAVSHFETQLMNSGTAFGSIVGSWLFAGDEFVTLTLTNEGIFLWNEANGEAPNGMEAGHYNYDATTQTITLMVDIMDGNGDGGISQSGNADGSGLSFTQVQATSSALNLVIPEEGALSATKINALNNNVVGTYFYGDDEVFALTLLADGRFMWHEALITNDNDELQTNGMEAGHYNYDSQNQTLSFVADIYDDANGGVQEGNESLTFTKVAFSNDAISFVIGLEGDDPIVLSRVRQAK</sequence>
<dbReference type="PROSITE" id="PS51257">
    <property type="entry name" value="PROKAR_LIPOPROTEIN"/>
    <property type="match status" value="1"/>
</dbReference>
<dbReference type="Pfam" id="PF22352">
    <property type="entry name" value="K319L-like_PKD"/>
    <property type="match status" value="1"/>
</dbReference>
<name>A0ABP3GU60_9ALTE</name>
<dbReference type="SUPFAM" id="SSF49299">
    <property type="entry name" value="PKD domain"/>
    <property type="match status" value="1"/>
</dbReference>
<evidence type="ECO:0000313" key="2">
    <source>
        <dbReference type="Proteomes" id="UP001501757"/>
    </source>
</evidence>